<evidence type="ECO:0000313" key="1">
    <source>
        <dbReference type="EMBL" id="KAJ7542931.1"/>
    </source>
</evidence>
<dbReference type="EMBL" id="CM055100">
    <property type="protein sequence ID" value="KAJ7542931.1"/>
    <property type="molecule type" value="Genomic_DNA"/>
</dbReference>
<proteinExistence type="predicted"/>
<organism evidence="1 2">
    <name type="scientific">Diphasiastrum complanatum</name>
    <name type="common">Issler's clubmoss</name>
    <name type="synonym">Lycopodium complanatum</name>
    <dbReference type="NCBI Taxonomy" id="34168"/>
    <lineage>
        <taxon>Eukaryota</taxon>
        <taxon>Viridiplantae</taxon>
        <taxon>Streptophyta</taxon>
        <taxon>Embryophyta</taxon>
        <taxon>Tracheophyta</taxon>
        <taxon>Lycopodiopsida</taxon>
        <taxon>Lycopodiales</taxon>
        <taxon>Lycopodiaceae</taxon>
        <taxon>Lycopodioideae</taxon>
        <taxon>Diphasiastrum</taxon>
    </lineage>
</organism>
<comment type="caution">
    <text evidence="1">The sequence shown here is derived from an EMBL/GenBank/DDBJ whole genome shotgun (WGS) entry which is preliminary data.</text>
</comment>
<sequence>MGLLAAGEYLMYGDARDKMEKKLQEKELMSNPATPHGTTPPRTPGDPSPPIFSPGILTPGQYSPRPASHTPTSTRPPSNLASPTIPRSPRFRSPRFLTPLGTPMRKVFTSMKQYLEDIGHITKLNPHDAWLPVTESRNGNAFYSAFHNLNAGIGFQALLLPVAFTFLGWSWGIITLLFAFIWQLYTLWILIKLHEAVPGTRYNRYVELAKAAFGERLGPGLVIFPVFNLSAGTASSLIIIGGSTLKLFYEVVCGPTCQNGPLTAFEWYLVFAVLCAIVAQLPNLNSIAYVSLIGAVMAVAYTTMVWTLSISKARPEGISYEIVRPESSTATAFSVLNALGLIAFAFRGHNLVLEIQATMPSTLKHPSHVPMWKGAKGAYAVVAFCYFPMAIGGYWAYGNKMLPSGILSSLSVYHQDISPVLLGLTFLFVVLSSLSSFQIYSISVFDSFEQTYSGKTNKPCPKLVRLAFRLFFVFFSYFIGIALPFLASLGGLFGGLTSIPVTFMYPCFMWLSIKKPSKYSLSWYLNWTLGILGIVFMIAISTGGVWSVIYTGLKVRFFKPL</sequence>
<reference evidence="2" key="1">
    <citation type="journal article" date="2024" name="Proc. Natl. Acad. Sci. U.S.A.">
        <title>Extraordinary preservation of gene collinearity over three hundred million years revealed in homosporous lycophytes.</title>
        <authorList>
            <person name="Li C."/>
            <person name="Wickell D."/>
            <person name="Kuo L.Y."/>
            <person name="Chen X."/>
            <person name="Nie B."/>
            <person name="Liao X."/>
            <person name="Peng D."/>
            <person name="Ji J."/>
            <person name="Jenkins J."/>
            <person name="Williams M."/>
            <person name="Shu S."/>
            <person name="Plott C."/>
            <person name="Barry K."/>
            <person name="Rajasekar S."/>
            <person name="Grimwood J."/>
            <person name="Han X."/>
            <person name="Sun S."/>
            <person name="Hou Z."/>
            <person name="He W."/>
            <person name="Dai G."/>
            <person name="Sun C."/>
            <person name="Schmutz J."/>
            <person name="Leebens-Mack J.H."/>
            <person name="Li F.W."/>
            <person name="Wang L."/>
        </authorList>
    </citation>
    <scope>NUCLEOTIDE SEQUENCE [LARGE SCALE GENOMIC DNA]</scope>
    <source>
        <strain evidence="2">cv. PW_Plant_1</strain>
    </source>
</reference>
<protein>
    <submittedName>
        <fullName evidence="1">Uncharacterized protein</fullName>
    </submittedName>
</protein>
<keyword evidence="2" id="KW-1185">Reference proteome</keyword>
<gene>
    <name evidence="1" type="ORF">O6H91_09G018100</name>
</gene>
<name>A0ACC2CLS3_DIPCM</name>
<dbReference type="Proteomes" id="UP001162992">
    <property type="component" value="Chromosome 9"/>
</dbReference>
<evidence type="ECO:0000313" key="2">
    <source>
        <dbReference type="Proteomes" id="UP001162992"/>
    </source>
</evidence>
<accession>A0ACC2CLS3</accession>